<evidence type="ECO:0000256" key="2">
    <source>
        <dbReference type="ARBA" id="ARBA00023235"/>
    </source>
</evidence>
<keyword evidence="4" id="KW-1185">Reference proteome</keyword>
<dbReference type="PANTHER" id="PTHR21198:SF7">
    <property type="entry name" value="ASPARTATE-GLUTAMATE RACEMASE FAMILY"/>
    <property type="match status" value="1"/>
</dbReference>
<evidence type="ECO:0000313" key="4">
    <source>
        <dbReference type="Proteomes" id="UP000198345"/>
    </source>
</evidence>
<evidence type="ECO:0000256" key="1">
    <source>
        <dbReference type="ARBA" id="ARBA00007847"/>
    </source>
</evidence>
<organism evidence="3 4">
    <name type="scientific">Flavobacterium hercynium</name>
    <dbReference type="NCBI Taxonomy" id="387094"/>
    <lineage>
        <taxon>Bacteria</taxon>
        <taxon>Pseudomonadati</taxon>
        <taxon>Bacteroidota</taxon>
        <taxon>Flavobacteriia</taxon>
        <taxon>Flavobacteriales</taxon>
        <taxon>Flavobacteriaceae</taxon>
        <taxon>Flavobacterium</taxon>
    </lineage>
</organism>
<sequence length="230" mass="25997">MKKIGLIGGMSWESSTLYYQIINRNIQEKLGGVHSAKSVLYSVDFNEIALLQKEGNWEKLAELMIEAAQTLEKAGVDFIVLCTNTMHKLSDAIENSISIPLVHIVDATAEKIKEQDFRKIGLLGTSFTMEQGFFKDRLLEKHQIETIIPNEQQRADIHRIIYNELVKGIIKDESRTIYLEIIKDLIKNGAEGIILGCTEIELLVTNHFTNAKLFNTAEIHAKKAVELSLE</sequence>
<dbReference type="InterPro" id="IPR001920">
    <property type="entry name" value="Asp/Glu_race"/>
</dbReference>
<evidence type="ECO:0000313" key="3">
    <source>
        <dbReference type="EMBL" id="OXA95006.1"/>
    </source>
</evidence>
<dbReference type="NCBIfam" id="TIGR00035">
    <property type="entry name" value="asp_race"/>
    <property type="match status" value="1"/>
</dbReference>
<protein>
    <submittedName>
        <fullName evidence="3">Aspartate racemase</fullName>
    </submittedName>
</protein>
<reference evidence="3 4" key="1">
    <citation type="submission" date="2016-11" db="EMBL/GenBank/DDBJ databases">
        <title>Whole genomes of Flavobacteriaceae.</title>
        <authorList>
            <person name="Stine C."/>
            <person name="Li C."/>
            <person name="Tadesse D."/>
        </authorList>
    </citation>
    <scope>NUCLEOTIDE SEQUENCE [LARGE SCALE GENOMIC DNA]</scope>
    <source>
        <strain evidence="3 4">DSM 18292</strain>
    </source>
</reference>
<dbReference type="OrthoDB" id="9803739at2"/>
<dbReference type="InterPro" id="IPR018187">
    <property type="entry name" value="Asp/Glu_racemase_AS_1"/>
</dbReference>
<dbReference type="Proteomes" id="UP000198345">
    <property type="component" value="Unassembled WGS sequence"/>
</dbReference>
<dbReference type="EMBL" id="MUGW01000008">
    <property type="protein sequence ID" value="OXA95006.1"/>
    <property type="molecule type" value="Genomic_DNA"/>
</dbReference>
<dbReference type="SUPFAM" id="SSF53681">
    <property type="entry name" value="Aspartate/glutamate racemase"/>
    <property type="match status" value="2"/>
</dbReference>
<dbReference type="AlphaFoldDB" id="A0A226HN02"/>
<keyword evidence="2" id="KW-0413">Isomerase</keyword>
<proteinExistence type="inferred from homology"/>
<dbReference type="Pfam" id="PF01177">
    <property type="entry name" value="Asp_Glu_race"/>
    <property type="match status" value="1"/>
</dbReference>
<gene>
    <name evidence="3" type="ORF">B0A66_03720</name>
</gene>
<dbReference type="InterPro" id="IPR004380">
    <property type="entry name" value="Asp_race"/>
</dbReference>
<dbReference type="PROSITE" id="PS00923">
    <property type="entry name" value="ASP_GLU_RACEMASE_1"/>
    <property type="match status" value="1"/>
</dbReference>
<comment type="similarity">
    <text evidence="1">Belongs to the aspartate/glutamate racemases family.</text>
</comment>
<dbReference type="PANTHER" id="PTHR21198">
    <property type="entry name" value="GLUTAMATE RACEMASE"/>
    <property type="match status" value="1"/>
</dbReference>
<accession>A0A226HN02</accession>
<name>A0A226HN02_9FLAO</name>
<dbReference type="InterPro" id="IPR015942">
    <property type="entry name" value="Asp/Glu/hydantoin_racemase"/>
</dbReference>
<comment type="caution">
    <text evidence="3">The sequence shown here is derived from an EMBL/GenBank/DDBJ whole genome shotgun (WGS) entry which is preliminary data.</text>
</comment>
<dbReference type="GO" id="GO:0047661">
    <property type="term" value="F:amino-acid racemase activity"/>
    <property type="evidence" value="ECO:0007669"/>
    <property type="project" value="InterPro"/>
</dbReference>
<dbReference type="Gene3D" id="3.40.50.1860">
    <property type="match status" value="2"/>
</dbReference>